<dbReference type="InterPro" id="IPR011008">
    <property type="entry name" value="Dimeric_a/b-barrel"/>
</dbReference>
<dbReference type="SUPFAM" id="SSF54909">
    <property type="entry name" value="Dimeric alpha+beta barrel"/>
    <property type="match status" value="1"/>
</dbReference>
<dbReference type="Gene3D" id="3.30.70.100">
    <property type="match status" value="1"/>
</dbReference>
<dbReference type="AlphaFoldDB" id="A0A1C0ZUE6"/>
<dbReference type="Proteomes" id="UP000093309">
    <property type="component" value="Unassembled WGS sequence"/>
</dbReference>
<organism evidence="1 2">
    <name type="scientific">Paenibacillus pectinilyticus</name>
    <dbReference type="NCBI Taxonomy" id="512399"/>
    <lineage>
        <taxon>Bacteria</taxon>
        <taxon>Bacillati</taxon>
        <taxon>Bacillota</taxon>
        <taxon>Bacilli</taxon>
        <taxon>Bacillales</taxon>
        <taxon>Paenibacillaceae</taxon>
        <taxon>Paenibacillus</taxon>
    </lineage>
</organism>
<gene>
    <name evidence="1" type="ORF">A8709_28045</name>
</gene>
<dbReference type="GO" id="GO:0016857">
    <property type="term" value="F:racemase and epimerase activity, acting on carbohydrates and derivatives"/>
    <property type="evidence" value="ECO:0007669"/>
    <property type="project" value="InterPro"/>
</dbReference>
<proteinExistence type="predicted"/>
<reference evidence="2" key="1">
    <citation type="submission" date="2016-05" db="EMBL/GenBank/DDBJ databases">
        <title>Paenibacillus oryzae. sp. nov., isolated from the rice root.</title>
        <authorList>
            <person name="Zhang J."/>
            <person name="Zhang X."/>
        </authorList>
    </citation>
    <scope>NUCLEOTIDE SEQUENCE [LARGE SCALE GENOMIC DNA]</scope>
    <source>
        <strain evidence="2">KCTC13222</strain>
    </source>
</reference>
<evidence type="ECO:0000313" key="2">
    <source>
        <dbReference type="Proteomes" id="UP000093309"/>
    </source>
</evidence>
<protein>
    <recommendedName>
        <fullName evidence="3">L-rhamnose mutarotase</fullName>
    </recommendedName>
</protein>
<comment type="caution">
    <text evidence="1">The sequence shown here is derived from an EMBL/GenBank/DDBJ whole genome shotgun (WGS) entry which is preliminary data.</text>
</comment>
<dbReference type="RefSeq" id="WP_065855357.1">
    <property type="nucleotide sequence ID" value="NZ_LYPC01000027.1"/>
</dbReference>
<dbReference type="STRING" id="512399.A8709_28045"/>
<evidence type="ECO:0008006" key="3">
    <source>
        <dbReference type="Google" id="ProtNLM"/>
    </source>
</evidence>
<sequence>MNPKVKREIRVARLHRERIADYRSLHDHIPRQIVKHLIEAGYTKVQLYLHEDCLIMLTEYDQTQMIPDRTIDEQAEKEWHHKTGLCFETFWQQSEHIFDLQPSY</sequence>
<dbReference type="EMBL" id="LYPC01000027">
    <property type="protein sequence ID" value="OCT11729.1"/>
    <property type="molecule type" value="Genomic_DNA"/>
</dbReference>
<accession>A0A1C0ZUE6</accession>
<dbReference type="InterPro" id="IPR008000">
    <property type="entry name" value="Rham/fucose_mutarotase"/>
</dbReference>
<name>A0A1C0ZUE6_9BACL</name>
<dbReference type="Pfam" id="PF05336">
    <property type="entry name" value="rhaM"/>
    <property type="match status" value="1"/>
</dbReference>
<evidence type="ECO:0000313" key="1">
    <source>
        <dbReference type="EMBL" id="OCT11729.1"/>
    </source>
</evidence>
<keyword evidence="2" id="KW-1185">Reference proteome</keyword>